<comment type="caution">
    <text evidence="2">The sequence shown here is derived from an EMBL/GenBank/DDBJ whole genome shotgun (WGS) entry which is preliminary data.</text>
</comment>
<evidence type="ECO:0000256" key="1">
    <source>
        <dbReference type="SAM" id="MobiDB-lite"/>
    </source>
</evidence>
<feature type="region of interest" description="Disordered" evidence="1">
    <location>
        <begin position="1"/>
        <end position="83"/>
    </location>
</feature>
<feature type="compositionally biased region" description="Pro residues" evidence="1">
    <location>
        <begin position="33"/>
        <end position="47"/>
    </location>
</feature>
<evidence type="ECO:0000313" key="3">
    <source>
        <dbReference type="Proteomes" id="UP001331515"/>
    </source>
</evidence>
<proteinExistence type="predicted"/>
<keyword evidence="3" id="KW-1185">Reference proteome</keyword>
<gene>
    <name evidence="2" type="ORF">CgunFtcFv8_010488</name>
</gene>
<reference evidence="2 3" key="1">
    <citation type="journal article" date="2023" name="Mol. Biol. Evol.">
        <title>Genomics of Secondarily Temperate Adaptation in the Only Non-Antarctic Icefish.</title>
        <authorList>
            <person name="Rivera-Colon A.G."/>
            <person name="Rayamajhi N."/>
            <person name="Minhas B.F."/>
            <person name="Madrigal G."/>
            <person name="Bilyk K.T."/>
            <person name="Yoon V."/>
            <person name="Hune M."/>
            <person name="Gregory S."/>
            <person name="Cheng C.H.C."/>
            <person name="Catchen J.M."/>
        </authorList>
    </citation>
    <scope>NUCLEOTIDE SEQUENCE [LARGE SCALE GENOMIC DNA]</scope>
    <source>
        <tissue evidence="2">White muscle</tissue>
    </source>
</reference>
<sequence length="124" mass="13555">MATELDPGPIKPTMGFFPRMGVAEGSEHFTVLTPPPPPPPSPPPPPHSSASSEETSESRMNSMLCSRATAECQQESRISQPREMLGRMNGSALMRSSVYIMASTLWMPYCSRTAPHLRSCTCEE</sequence>
<dbReference type="EMBL" id="JAURVH010001517">
    <property type="protein sequence ID" value="KAK5929239.1"/>
    <property type="molecule type" value="Genomic_DNA"/>
</dbReference>
<accession>A0AAN8HUL6</accession>
<protein>
    <submittedName>
        <fullName evidence="2">Uncharacterized protein</fullName>
    </submittedName>
</protein>
<dbReference type="Proteomes" id="UP001331515">
    <property type="component" value="Unassembled WGS sequence"/>
</dbReference>
<organism evidence="2 3">
    <name type="scientific">Champsocephalus gunnari</name>
    <name type="common">Mackerel icefish</name>
    <dbReference type="NCBI Taxonomy" id="52237"/>
    <lineage>
        <taxon>Eukaryota</taxon>
        <taxon>Metazoa</taxon>
        <taxon>Chordata</taxon>
        <taxon>Craniata</taxon>
        <taxon>Vertebrata</taxon>
        <taxon>Euteleostomi</taxon>
        <taxon>Actinopterygii</taxon>
        <taxon>Neopterygii</taxon>
        <taxon>Teleostei</taxon>
        <taxon>Neoteleostei</taxon>
        <taxon>Acanthomorphata</taxon>
        <taxon>Eupercaria</taxon>
        <taxon>Perciformes</taxon>
        <taxon>Notothenioidei</taxon>
        <taxon>Channichthyidae</taxon>
        <taxon>Champsocephalus</taxon>
    </lineage>
</organism>
<evidence type="ECO:0000313" key="2">
    <source>
        <dbReference type="EMBL" id="KAK5929239.1"/>
    </source>
</evidence>
<name>A0AAN8HUL6_CHAGU</name>
<dbReference type="AlphaFoldDB" id="A0AAN8HUL6"/>